<comment type="caution">
    <text evidence="6">The sequence shown here is derived from an EMBL/GenBank/DDBJ whole genome shotgun (WGS) entry which is preliminary data.</text>
</comment>
<evidence type="ECO:0000256" key="1">
    <source>
        <dbReference type="ARBA" id="ARBA00010927"/>
    </source>
</evidence>
<dbReference type="InterPro" id="IPR001633">
    <property type="entry name" value="EAL_dom"/>
</dbReference>
<dbReference type="Pfam" id="PF00563">
    <property type="entry name" value="EAL"/>
    <property type="match status" value="1"/>
</dbReference>
<dbReference type="Gene3D" id="3.20.20.450">
    <property type="entry name" value="EAL domain"/>
    <property type="match status" value="1"/>
</dbReference>
<dbReference type="RefSeq" id="WP_307722399.1">
    <property type="nucleotide sequence ID" value="NZ_BJDJ01000026.1"/>
</dbReference>
<feature type="domain" description="EAL" evidence="5">
    <location>
        <begin position="1"/>
        <end position="225"/>
    </location>
</feature>
<evidence type="ECO:0000256" key="3">
    <source>
        <dbReference type="ARBA" id="ARBA00023015"/>
    </source>
</evidence>
<evidence type="ECO:0000313" key="7">
    <source>
        <dbReference type="Proteomes" id="UP001596282"/>
    </source>
</evidence>
<dbReference type="PANTHER" id="PTHR33121:SF69">
    <property type="entry name" value="ANTI-FLHC(2)FLHD(4) FACTOR YDIV-RELATED"/>
    <property type="match status" value="1"/>
</dbReference>
<keyword evidence="2" id="KW-0678">Repressor</keyword>
<dbReference type="EMBL" id="JBHSSC010000032">
    <property type="protein sequence ID" value="MFC6181074.1"/>
    <property type="molecule type" value="Genomic_DNA"/>
</dbReference>
<protein>
    <submittedName>
        <fullName evidence="6">EAL domain-containing protein</fullName>
    </submittedName>
</protein>
<organism evidence="6 7">
    <name type="scientific">Lactiplantibacillus daowaiensis</name>
    <dbReference type="NCBI Taxonomy" id="2559918"/>
    <lineage>
        <taxon>Bacteria</taxon>
        <taxon>Bacillati</taxon>
        <taxon>Bacillota</taxon>
        <taxon>Bacilli</taxon>
        <taxon>Lactobacillales</taxon>
        <taxon>Lactobacillaceae</taxon>
        <taxon>Lactiplantibacillus</taxon>
    </lineage>
</organism>
<proteinExistence type="inferred from homology"/>
<sequence length="225" mass="25700">MIFKFFVQPQVNIHDHRVYGYETLLRKKGPNGWRVPTNFLELTVAEQARLIEQTAYDLGPKLAHQFLAFNLNRAQFDHPDTLATLLNLKSRIQHVKLAIEFTEAPTLAQMQHYSEVLHAHDMKLDLDDVGTGSNTYANIKAFLPYADKIKFAMQNLRMSGDADQIPTQLAFWVQQAQAHQLTMILEGIEDSQDQALAAKYQVNIHQGYLYSQPVAPQSLALDFEF</sequence>
<dbReference type="PANTHER" id="PTHR33121">
    <property type="entry name" value="CYCLIC DI-GMP PHOSPHODIESTERASE PDEF"/>
    <property type="match status" value="1"/>
</dbReference>
<name>A0ABW1S024_9LACO</name>
<keyword evidence="4" id="KW-0804">Transcription</keyword>
<dbReference type="PROSITE" id="PS50883">
    <property type="entry name" value="EAL"/>
    <property type="match status" value="1"/>
</dbReference>
<comment type="similarity">
    <text evidence="1">Belongs to the YdiV family.</text>
</comment>
<dbReference type="InterPro" id="IPR050706">
    <property type="entry name" value="Cyclic-di-GMP_PDE-like"/>
</dbReference>
<accession>A0ABW1S024</accession>
<keyword evidence="3" id="KW-0805">Transcription regulation</keyword>
<dbReference type="InterPro" id="IPR035919">
    <property type="entry name" value="EAL_sf"/>
</dbReference>
<gene>
    <name evidence="6" type="ORF">ACFP5Y_07570</name>
</gene>
<evidence type="ECO:0000259" key="5">
    <source>
        <dbReference type="PROSITE" id="PS50883"/>
    </source>
</evidence>
<keyword evidence="7" id="KW-1185">Reference proteome</keyword>
<evidence type="ECO:0000256" key="4">
    <source>
        <dbReference type="ARBA" id="ARBA00023163"/>
    </source>
</evidence>
<dbReference type="SUPFAM" id="SSF141868">
    <property type="entry name" value="EAL domain-like"/>
    <property type="match status" value="1"/>
</dbReference>
<evidence type="ECO:0000313" key="6">
    <source>
        <dbReference type="EMBL" id="MFC6181074.1"/>
    </source>
</evidence>
<evidence type="ECO:0000256" key="2">
    <source>
        <dbReference type="ARBA" id="ARBA00022491"/>
    </source>
</evidence>
<dbReference type="CDD" id="cd01948">
    <property type="entry name" value="EAL"/>
    <property type="match status" value="1"/>
</dbReference>
<reference evidence="7" key="1">
    <citation type="journal article" date="2019" name="Int. J. Syst. Evol. Microbiol.">
        <title>The Global Catalogue of Microorganisms (GCM) 10K type strain sequencing project: providing services to taxonomists for standard genome sequencing and annotation.</title>
        <authorList>
            <consortium name="The Broad Institute Genomics Platform"/>
            <consortium name="The Broad Institute Genome Sequencing Center for Infectious Disease"/>
            <person name="Wu L."/>
            <person name="Ma J."/>
        </authorList>
    </citation>
    <scope>NUCLEOTIDE SEQUENCE [LARGE SCALE GENOMIC DNA]</scope>
    <source>
        <strain evidence="7">CCM 8933</strain>
    </source>
</reference>
<dbReference type="Proteomes" id="UP001596282">
    <property type="component" value="Unassembled WGS sequence"/>
</dbReference>
<dbReference type="SMART" id="SM00052">
    <property type="entry name" value="EAL"/>
    <property type="match status" value="1"/>
</dbReference>